<proteinExistence type="predicted"/>
<dbReference type="STRING" id="551459.SAMN05421796_104152"/>
<reference evidence="2" key="1">
    <citation type="submission" date="2017-01" db="EMBL/GenBank/DDBJ databases">
        <authorList>
            <person name="Varghese N."/>
            <person name="Submissions S."/>
        </authorList>
    </citation>
    <scope>NUCLEOTIDE SEQUENCE [LARGE SCALE GENOMIC DNA]</scope>
    <source>
        <strain evidence="2">DSM 21068</strain>
    </source>
</reference>
<dbReference type="EMBL" id="FTOJ01000004">
    <property type="protein sequence ID" value="SIS83586.1"/>
    <property type="molecule type" value="Genomic_DNA"/>
</dbReference>
<evidence type="ECO:0000313" key="1">
    <source>
        <dbReference type="EMBL" id="SIS83586.1"/>
    </source>
</evidence>
<name>A0A1N7MBR5_9FLAO</name>
<accession>A0A1N7MBR5</accession>
<evidence type="ECO:0000313" key="2">
    <source>
        <dbReference type="Proteomes" id="UP000186246"/>
    </source>
</evidence>
<sequence>MSGLECKNFCNTYHGAKIENLIRKLESYRLAELFIKKKLLILILNTNNDFRFIIP</sequence>
<gene>
    <name evidence="1" type="ORF">SAMN05421796_104152</name>
</gene>
<organism evidence="1 2">
    <name type="scientific">Chryseobacterium piscicola</name>
    <dbReference type="NCBI Taxonomy" id="551459"/>
    <lineage>
        <taxon>Bacteria</taxon>
        <taxon>Pseudomonadati</taxon>
        <taxon>Bacteroidota</taxon>
        <taxon>Flavobacteriia</taxon>
        <taxon>Flavobacteriales</taxon>
        <taxon>Weeksellaceae</taxon>
        <taxon>Chryseobacterium group</taxon>
        <taxon>Chryseobacterium</taxon>
    </lineage>
</organism>
<protein>
    <submittedName>
        <fullName evidence="1">Uncharacterized protein</fullName>
    </submittedName>
</protein>
<dbReference type="AlphaFoldDB" id="A0A1N7MBR5"/>
<dbReference type="Proteomes" id="UP000186246">
    <property type="component" value="Unassembled WGS sequence"/>
</dbReference>